<feature type="binding site" evidence="10">
    <location>
        <position position="923"/>
    </location>
    <ligand>
        <name>Zn(2+)</name>
        <dbReference type="ChEBI" id="CHEBI:29105"/>
    </ligand>
</feature>
<dbReference type="GO" id="GO:0005829">
    <property type="term" value="C:cytosol"/>
    <property type="evidence" value="ECO:0007669"/>
    <property type="project" value="TreeGrafter"/>
</dbReference>
<dbReference type="SUPFAM" id="SSF52374">
    <property type="entry name" value="Nucleotidylyl transferase"/>
    <property type="match status" value="1"/>
</dbReference>
<keyword evidence="5 10" id="KW-0067">ATP-binding</keyword>
<keyword evidence="10" id="KW-0479">Metal-binding</keyword>
<keyword evidence="2 10" id="KW-0963">Cytoplasm</keyword>
<keyword evidence="10" id="KW-0862">Zinc</keyword>
<dbReference type="GO" id="GO:0005524">
    <property type="term" value="F:ATP binding"/>
    <property type="evidence" value="ECO:0007669"/>
    <property type="project" value="UniProtKB-UniRule"/>
</dbReference>
<comment type="similarity">
    <text evidence="1 10">Belongs to the class-I aminoacyl-tRNA synthetase family. IleS type 1 subfamily.</text>
</comment>
<feature type="short sequence motif" description="'HIGH' region" evidence="10">
    <location>
        <begin position="59"/>
        <end position="69"/>
    </location>
</feature>
<dbReference type="InterPro" id="IPR050081">
    <property type="entry name" value="Ile-tRNA_ligase"/>
</dbReference>
<dbReference type="Pfam" id="PF08264">
    <property type="entry name" value="Anticodon_1"/>
    <property type="match status" value="1"/>
</dbReference>
<dbReference type="Proteomes" id="UP000320516">
    <property type="component" value="Unassembled WGS sequence"/>
</dbReference>
<keyword evidence="7 10" id="KW-0030">Aminoacyl-tRNA synthetase</keyword>
<dbReference type="RefSeq" id="WP_145613274.1">
    <property type="nucleotide sequence ID" value="NZ_JARPAF010000002.1"/>
</dbReference>
<dbReference type="FunFam" id="3.40.50.620:FF:000042">
    <property type="entry name" value="Isoleucine--tRNA ligase"/>
    <property type="match status" value="1"/>
</dbReference>
<evidence type="ECO:0000256" key="3">
    <source>
        <dbReference type="ARBA" id="ARBA00022598"/>
    </source>
</evidence>
<dbReference type="GO" id="GO:0002161">
    <property type="term" value="F:aminoacyl-tRNA deacylase activity"/>
    <property type="evidence" value="ECO:0007669"/>
    <property type="project" value="InterPro"/>
</dbReference>
<comment type="catalytic activity">
    <reaction evidence="9 10">
        <text>tRNA(Ile) + L-isoleucine + ATP = L-isoleucyl-tRNA(Ile) + AMP + diphosphate</text>
        <dbReference type="Rhea" id="RHEA:11060"/>
        <dbReference type="Rhea" id="RHEA-COMP:9666"/>
        <dbReference type="Rhea" id="RHEA-COMP:9695"/>
        <dbReference type="ChEBI" id="CHEBI:30616"/>
        <dbReference type="ChEBI" id="CHEBI:33019"/>
        <dbReference type="ChEBI" id="CHEBI:58045"/>
        <dbReference type="ChEBI" id="CHEBI:78442"/>
        <dbReference type="ChEBI" id="CHEBI:78528"/>
        <dbReference type="ChEBI" id="CHEBI:456215"/>
        <dbReference type="EC" id="6.1.1.5"/>
    </reaction>
</comment>
<dbReference type="PANTHER" id="PTHR42765">
    <property type="entry name" value="SOLEUCYL-TRNA SYNTHETASE"/>
    <property type="match status" value="1"/>
</dbReference>
<dbReference type="InterPro" id="IPR033708">
    <property type="entry name" value="Anticodon_Ile_BEm"/>
</dbReference>
<feature type="domain" description="Methionyl/Valyl/Leucyl/Isoleucyl-tRNA synthetase anticodon-binding" evidence="12">
    <location>
        <begin position="704"/>
        <end position="863"/>
    </location>
</feature>
<dbReference type="Gene3D" id="3.40.50.620">
    <property type="entry name" value="HUPs"/>
    <property type="match status" value="2"/>
</dbReference>
<dbReference type="PRINTS" id="PR00984">
    <property type="entry name" value="TRNASYNTHILE"/>
</dbReference>
<dbReference type="InterPro" id="IPR001412">
    <property type="entry name" value="aa-tRNA-synth_I_CS"/>
</dbReference>
<dbReference type="PANTHER" id="PTHR42765:SF1">
    <property type="entry name" value="ISOLEUCINE--TRNA LIGASE, MITOCHONDRIAL"/>
    <property type="match status" value="1"/>
</dbReference>
<evidence type="ECO:0000256" key="8">
    <source>
        <dbReference type="ARBA" id="ARBA00025217"/>
    </source>
</evidence>
<dbReference type="InterPro" id="IPR002300">
    <property type="entry name" value="aa-tRNA-synth_Ia"/>
</dbReference>
<reference evidence="13 14" key="1">
    <citation type="submission" date="2019-06" db="EMBL/GenBank/DDBJ databases">
        <title>Genomic Encyclopedia of Type Strains, Phase IV (KMG-V): Genome sequencing to study the core and pangenomes of soil and plant-associated prokaryotes.</title>
        <authorList>
            <person name="Whitman W."/>
        </authorList>
    </citation>
    <scope>NUCLEOTIDE SEQUENCE [LARGE SCALE GENOMIC DNA]</scope>
    <source>
        <strain evidence="13 14">BR 12005</strain>
    </source>
</reference>
<evidence type="ECO:0000313" key="14">
    <source>
        <dbReference type="Proteomes" id="UP000320516"/>
    </source>
</evidence>
<evidence type="ECO:0000259" key="12">
    <source>
        <dbReference type="Pfam" id="PF08264"/>
    </source>
</evidence>
<comment type="domain">
    <text evidence="10">IleRS has two distinct active sites: one for aminoacylation and one for editing. The misactivated valine is translocated from the active site to the editing site, which sterically excludes the correctly activated isoleucine. The single editing site contains two valyl binding pockets, one specific for each substrate (Val-AMP or Val-tRNA(Ile)).</text>
</comment>
<feature type="short sequence motif" description="'KMSKS' region" evidence="10">
    <location>
        <begin position="622"/>
        <end position="626"/>
    </location>
</feature>
<evidence type="ECO:0000256" key="5">
    <source>
        <dbReference type="ARBA" id="ARBA00022840"/>
    </source>
</evidence>
<evidence type="ECO:0000259" key="11">
    <source>
        <dbReference type="Pfam" id="PF00133"/>
    </source>
</evidence>
<feature type="binding site" evidence="10">
    <location>
        <position position="625"/>
    </location>
    <ligand>
        <name>ATP</name>
        <dbReference type="ChEBI" id="CHEBI:30616"/>
    </ligand>
</feature>
<evidence type="ECO:0000256" key="1">
    <source>
        <dbReference type="ARBA" id="ARBA00006887"/>
    </source>
</evidence>
<dbReference type="AlphaFoldDB" id="A0A560JAP9"/>
<dbReference type="InterPro" id="IPR009008">
    <property type="entry name" value="Val/Leu/Ile-tRNA-synth_edit"/>
</dbReference>
<dbReference type="InterPro" id="IPR009080">
    <property type="entry name" value="tRNAsynth_Ia_anticodon-bd"/>
</dbReference>
<evidence type="ECO:0000256" key="4">
    <source>
        <dbReference type="ARBA" id="ARBA00022741"/>
    </source>
</evidence>
<dbReference type="HAMAP" id="MF_02002">
    <property type="entry name" value="Ile_tRNA_synth_type1"/>
    <property type="match status" value="1"/>
</dbReference>
<dbReference type="CDD" id="cd00818">
    <property type="entry name" value="IleRS_core"/>
    <property type="match status" value="1"/>
</dbReference>
<evidence type="ECO:0000256" key="7">
    <source>
        <dbReference type="ARBA" id="ARBA00023146"/>
    </source>
</evidence>
<comment type="cofactor">
    <cofactor evidence="10">
        <name>Zn(2+)</name>
        <dbReference type="ChEBI" id="CHEBI:29105"/>
    </cofactor>
    <text evidence="10">Binds 1 zinc ion per subunit.</text>
</comment>
<dbReference type="Gene3D" id="3.90.740.10">
    <property type="entry name" value="Valyl/Leucyl/Isoleucyl-tRNA synthetase, editing domain"/>
    <property type="match status" value="1"/>
</dbReference>
<dbReference type="InterPro" id="IPR013155">
    <property type="entry name" value="M/V/L/I-tRNA-synth_anticd-bd"/>
</dbReference>
<feature type="domain" description="Aminoacyl-tRNA synthetase class Ia" evidence="11">
    <location>
        <begin position="29"/>
        <end position="660"/>
    </location>
</feature>
<dbReference type="SUPFAM" id="SSF47323">
    <property type="entry name" value="Anticodon-binding domain of a subclass of class I aminoacyl-tRNA synthetases"/>
    <property type="match status" value="1"/>
</dbReference>
<dbReference type="NCBIfam" id="TIGR00392">
    <property type="entry name" value="ileS"/>
    <property type="match status" value="1"/>
</dbReference>
<keyword evidence="4 10" id="KW-0547">Nucleotide-binding</keyword>
<dbReference type="InterPro" id="IPR002301">
    <property type="entry name" value="Ile-tRNA-ligase"/>
</dbReference>
<dbReference type="CDD" id="cd07960">
    <property type="entry name" value="Anticodon_Ia_Ile_BEm"/>
    <property type="match status" value="1"/>
</dbReference>
<evidence type="ECO:0000256" key="9">
    <source>
        <dbReference type="ARBA" id="ARBA00048359"/>
    </source>
</evidence>
<evidence type="ECO:0000256" key="6">
    <source>
        <dbReference type="ARBA" id="ARBA00022917"/>
    </source>
</evidence>
<organism evidence="13 14">
    <name type="scientific">Nitrospirillum amazonense</name>
    <dbReference type="NCBI Taxonomy" id="28077"/>
    <lineage>
        <taxon>Bacteria</taxon>
        <taxon>Pseudomonadati</taxon>
        <taxon>Pseudomonadota</taxon>
        <taxon>Alphaproteobacteria</taxon>
        <taxon>Rhodospirillales</taxon>
        <taxon>Azospirillaceae</taxon>
        <taxon>Nitrospirillum</taxon>
    </lineage>
</organism>
<evidence type="ECO:0000256" key="10">
    <source>
        <dbReference type="HAMAP-Rule" id="MF_02002"/>
    </source>
</evidence>
<dbReference type="PROSITE" id="PS00178">
    <property type="entry name" value="AA_TRNA_LIGASE_I"/>
    <property type="match status" value="1"/>
</dbReference>
<feature type="binding site" evidence="10">
    <location>
        <position position="926"/>
    </location>
    <ligand>
        <name>Zn(2+)</name>
        <dbReference type="ChEBI" id="CHEBI:29105"/>
    </ligand>
</feature>
<name>A0A560JAP9_9PROT</name>
<comment type="subunit">
    <text evidence="10">Monomer.</text>
</comment>
<feature type="binding site" evidence="10">
    <location>
        <position position="944"/>
    </location>
    <ligand>
        <name>Zn(2+)</name>
        <dbReference type="ChEBI" id="CHEBI:29105"/>
    </ligand>
</feature>
<dbReference type="Gene3D" id="1.10.10.830">
    <property type="entry name" value="Ile-tRNA synthetase CP2 domain-like"/>
    <property type="match status" value="1"/>
</dbReference>
<dbReference type="GO" id="GO:0004822">
    <property type="term" value="F:isoleucine-tRNA ligase activity"/>
    <property type="evidence" value="ECO:0007669"/>
    <property type="project" value="UniProtKB-UniRule"/>
</dbReference>
<protein>
    <recommendedName>
        <fullName evidence="10">Isoleucine--tRNA ligase</fullName>
        <ecNumber evidence="10">6.1.1.5</ecNumber>
    </recommendedName>
    <alternativeName>
        <fullName evidence="10">Isoleucyl-tRNA synthetase</fullName>
        <shortName evidence="10">IleRS</shortName>
    </alternativeName>
</protein>
<dbReference type="Gene3D" id="1.10.730.20">
    <property type="match status" value="1"/>
</dbReference>
<proteinExistence type="inferred from homology"/>
<dbReference type="GO" id="GO:0008270">
    <property type="term" value="F:zinc ion binding"/>
    <property type="evidence" value="ECO:0007669"/>
    <property type="project" value="UniProtKB-UniRule"/>
</dbReference>
<comment type="caution">
    <text evidence="13">The sequence shown here is derived from an EMBL/GenBank/DDBJ whole genome shotgun (WGS) entry which is preliminary data.</text>
</comment>
<dbReference type="EMBL" id="VITV01000012">
    <property type="protein sequence ID" value="TWB68015.1"/>
    <property type="molecule type" value="Genomic_DNA"/>
</dbReference>
<dbReference type="InterPro" id="IPR023585">
    <property type="entry name" value="Ile-tRNA-ligase_type1"/>
</dbReference>
<accession>A0A560JAP9</accession>
<evidence type="ECO:0000256" key="2">
    <source>
        <dbReference type="ARBA" id="ARBA00022490"/>
    </source>
</evidence>
<gene>
    <name evidence="10" type="primary">ileS</name>
    <name evidence="13" type="ORF">FBZ87_11258</name>
</gene>
<dbReference type="GO" id="GO:0000049">
    <property type="term" value="F:tRNA binding"/>
    <property type="evidence" value="ECO:0007669"/>
    <property type="project" value="InterPro"/>
</dbReference>
<comment type="function">
    <text evidence="8 10">Catalyzes the attachment of isoleucine to tRNA(Ile). As IleRS can inadvertently accommodate and process structurally similar amino acids such as valine, to avoid such errors it has two additional distinct tRNA(Ile)-dependent editing activities. One activity is designated as 'pretransfer' editing and involves the hydrolysis of activated Val-AMP. The other activity is designated 'posttransfer' editing and involves deacylation of mischarged Val-tRNA(Ile).</text>
</comment>
<dbReference type="SUPFAM" id="SSF50677">
    <property type="entry name" value="ValRS/IleRS/LeuRS editing domain"/>
    <property type="match status" value="1"/>
</dbReference>
<dbReference type="InterPro" id="IPR014729">
    <property type="entry name" value="Rossmann-like_a/b/a_fold"/>
</dbReference>
<feature type="binding site" evidence="10">
    <location>
        <position position="581"/>
    </location>
    <ligand>
        <name>L-isoleucyl-5'-AMP</name>
        <dbReference type="ChEBI" id="CHEBI:178002"/>
    </ligand>
</feature>
<dbReference type="EC" id="6.1.1.5" evidence="10"/>
<dbReference type="GO" id="GO:0006428">
    <property type="term" value="P:isoleucyl-tRNA aminoacylation"/>
    <property type="evidence" value="ECO:0007669"/>
    <property type="project" value="UniProtKB-UniRule"/>
</dbReference>
<keyword evidence="6 10" id="KW-0648">Protein biosynthesis</keyword>
<dbReference type="Pfam" id="PF00133">
    <property type="entry name" value="tRNA-synt_1"/>
    <property type="match status" value="1"/>
</dbReference>
<sequence>MTRDLKDTVFLPRTDFPMRGGLPKKEPELLAHWAAIDLYGKLRQDGAERAPFVLHDGPPYANGNIHIGHAVNKILKDVVIRSQQMQGRNAVYVPGWDCHGLPIEWKIEEKYRKAGKDKDEVPVLQFRAECRNFAAEWVGIQAAEFRRLGVEGDWQNPYLTMAFDAESAIVREIHKFLLNGGLYKGAKPVMWSVVEKTALAEAEVEYQDVTSPMIWVRFPVVTAPTPVLNGAAVVIWTTTPWTMPGNRAVAYGEEIPYAVYTVTDAQEGSLAKVGEKLILAQALAEGVAASAKATFEKGADVTAADLNGAILAHPFRGHPEANGGYDYAVPLLPGDHVTSDAGTGFVHTAPGHGAEDFDLGRKFGLEVPQTVDADGSYYAHVPLFAGARVYTPEGKPGDANGKSISALIAQGALLAKGNLKHSYPHSWRSKAPLIFRTTPQWFISMDTNDLRARALAAIDETQWVPPQGRNRIHAMVESRPDWCISRQRAWGVPIALFLSKADGQPLKDEGVLNRIASFFETEGADAWYNRPAADFLGPDYDPADYDQVFDIVDVWFESGSTHAFVLERRNDLSSPADLYLEGSDQHRGWFHSSLLESCGTRGRAPFKAVLTHGFALDEQGRKMSKSLGNVVAPQQVMEEYGADILRLWVVGSDYSEDLKVGKEILKSNADLYRRLRNTLRYLLGALADFTEAERVEPAAMPDLERWVLHRLAEMDAIVRQSTKEYDLHRLITELHNFCAVDLSAFYFDVRKDSLYCDAPASARRRAVRTVLERLFVALTAWLAPILCFTAEEAWLAFLAEGDDARRAAWPESVHLRQFPEIPADWRDDALAARWTVVRDVRRAVTGALELKRADKTIGSSLQAHPTVYVQEAHHAALAGLDLAEISITSGITVMVGVAPEGAFTLADVAGVGVVFGPAEGEKCERCWRILPEVPAAAEGVEQLCHRCDDAVGPAGGHHA</sequence>
<comment type="subcellular location">
    <subcellularLocation>
        <location evidence="10">Cytoplasm</location>
    </subcellularLocation>
</comment>
<evidence type="ECO:0000313" key="13">
    <source>
        <dbReference type="EMBL" id="TWB68015.1"/>
    </source>
</evidence>
<feature type="binding site" evidence="10">
    <location>
        <position position="947"/>
    </location>
    <ligand>
        <name>Zn(2+)</name>
        <dbReference type="ChEBI" id="CHEBI:29105"/>
    </ligand>
</feature>
<keyword evidence="3 10" id="KW-0436">Ligase</keyword>